<evidence type="ECO:0000313" key="3">
    <source>
        <dbReference type="Proteomes" id="UP001153328"/>
    </source>
</evidence>
<keyword evidence="1" id="KW-0732">Signal</keyword>
<reference evidence="2" key="1">
    <citation type="submission" date="2021-06" db="EMBL/GenBank/DDBJ databases">
        <authorList>
            <person name="Arsene-Ploetze F."/>
        </authorList>
    </citation>
    <scope>NUCLEOTIDE SEQUENCE</scope>
    <source>
        <strain evidence="2">SBRY1</strain>
    </source>
</reference>
<gene>
    <name evidence="2" type="ORF">SBRY_30162</name>
</gene>
<sequence length="138" mass="14299">MRPVTLQHEMSDAMRFAVTAAATLGAAALIAGMGTVSAQAAGSSVVTPNACENFTHPDNSSATYLTNTGTKNMYTGADTTCGVTGYLNPGNIFNAYCWHGNASGQEWIYGLNSSTGKAGWVYAPSIVKVSGTLNPCNH</sequence>
<evidence type="ECO:0000256" key="1">
    <source>
        <dbReference type="SAM" id="SignalP"/>
    </source>
</evidence>
<comment type="caution">
    <text evidence="2">The sequence shown here is derived from an EMBL/GenBank/DDBJ whole genome shotgun (WGS) entry which is preliminary data.</text>
</comment>
<accession>A0A9W4H0I6</accession>
<proteinExistence type="predicted"/>
<organism evidence="2 3">
    <name type="scientific">Actinacidiphila bryophytorum</name>
    <dbReference type="NCBI Taxonomy" id="1436133"/>
    <lineage>
        <taxon>Bacteria</taxon>
        <taxon>Bacillati</taxon>
        <taxon>Actinomycetota</taxon>
        <taxon>Actinomycetes</taxon>
        <taxon>Kitasatosporales</taxon>
        <taxon>Streptomycetaceae</taxon>
        <taxon>Actinacidiphila</taxon>
    </lineage>
</organism>
<dbReference type="EMBL" id="CAJVAX010000017">
    <property type="protein sequence ID" value="CAG7637816.1"/>
    <property type="molecule type" value="Genomic_DNA"/>
</dbReference>
<feature type="signal peptide" evidence="1">
    <location>
        <begin position="1"/>
        <end position="40"/>
    </location>
</feature>
<dbReference type="AlphaFoldDB" id="A0A9W4H0I6"/>
<evidence type="ECO:0000313" key="2">
    <source>
        <dbReference type="EMBL" id="CAG7637816.1"/>
    </source>
</evidence>
<name>A0A9W4H0I6_9ACTN</name>
<dbReference type="Proteomes" id="UP001153328">
    <property type="component" value="Unassembled WGS sequence"/>
</dbReference>
<keyword evidence="3" id="KW-1185">Reference proteome</keyword>
<feature type="chain" id="PRO_5040834038" evidence="1">
    <location>
        <begin position="41"/>
        <end position="138"/>
    </location>
</feature>
<protein>
    <submittedName>
        <fullName evidence="2">Uncharacterized protein</fullName>
    </submittedName>
</protein>